<evidence type="ECO:0000313" key="3">
    <source>
        <dbReference type="Proteomes" id="UP001374584"/>
    </source>
</evidence>
<reference evidence="2 3" key="1">
    <citation type="submission" date="2024-01" db="EMBL/GenBank/DDBJ databases">
        <title>The genomes of 5 underutilized Papilionoideae crops provide insights into root nodulation and disease resistanc.</title>
        <authorList>
            <person name="Jiang F."/>
        </authorList>
    </citation>
    <scope>NUCLEOTIDE SEQUENCE [LARGE SCALE GENOMIC DNA]</scope>
    <source>
        <strain evidence="2">JINMINGXINNONG_FW02</strain>
        <tissue evidence="2">Leaves</tissue>
    </source>
</reference>
<dbReference type="AlphaFoldDB" id="A0AAN9WY43"/>
<sequence length="151" mass="17384">MANPKNGKMHIFMCHPLIITYEEASEGIPLNDGRRRSKKEEDMKIGEGHTLRCFYCVAAAAVNEVPPTVITLEIGKKERREGPQHTPCDIMHHDDHQHDSNNQNRYHDLMRENDVWEEGVGPTELGIWELKEDLHCSNETMPILCILLDEQ</sequence>
<proteinExistence type="predicted"/>
<dbReference type="EMBL" id="JAYMYR010000001">
    <property type="protein sequence ID" value="KAK7382875.1"/>
    <property type="molecule type" value="Genomic_DNA"/>
</dbReference>
<keyword evidence="3" id="KW-1185">Reference proteome</keyword>
<organism evidence="2 3">
    <name type="scientific">Phaseolus coccineus</name>
    <name type="common">Scarlet runner bean</name>
    <name type="synonym">Phaseolus multiflorus</name>
    <dbReference type="NCBI Taxonomy" id="3886"/>
    <lineage>
        <taxon>Eukaryota</taxon>
        <taxon>Viridiplantae</taxon>
        <taxon>Streptophyta</taxon>
        <taxon>Embryophyta</taxon>
        <taxon>Tracheophyta</taxon>
        <taxon>Spermatophyta</taxon>
        <taxon>Magnoliopsida</taxon>
        <taxon>eudicotyledons</taxon>
        <taxon>Gunneridae</taxon>
        <taxon>Pentapetalae</taxon>
        <taxon>rosids</taxon>
        <taxon>fabids</taxon>
        <taxon>Fabales</taxon>
        <taxon>Fabaceae</taxon>
        <taxon>Papilionoideae</taxon>
        <taxon>50 kb inversion clade</taxon>
        <taxon>NPAAA clade</taxon>
        <taxon>indigoferoid/millettioid clade</taxon>
        <taxon>Phaseoleae</taxon>
        <taxon>Phaseolus</taxon>
    </lineage>
</organism>
<name>A0AAN9WY43_PHACN</name>
<evidence type="ECO:0000313" key="2">
    <source>
        <dbReference type="EMBL" id="KAK7382875.1"/>
    </source>
</evidence>
<comment type="caution">
    <text evidence="2">The sequence shown here is derived from an EMBL/GenBank/DDBJ whole genome shotgun (WGS) entry which is preliminary data.</text>
</comment>
<dbReference type="Proteomes" id="UP001374584">
    <property type="component" value="Unassembled WGS sequence"/>
</dbReference>
<evidence type="ECO:0000256" key="1">
    <source>
        <dbReference type="SAM" id="MobiDB-lite"/>
    </source>
</evidence>
<protein>
    <submittedName>
        <fullName evidence="2">Uncharacterized protein</fullName>
    </submittedName>
</protein>
<accession>A0AAN9WY43</accession>
<feature type="region of interest" description="Disordered" evidence="1">
    <location>
        <begin position="78"/>
        <end position="101"/>
    </location>
</feature>
<gene>
    <name evidence="2" type="ORF">VNO80_02011</name>
</gene>
<feature type="compositionally biased region" description="Basic and acidic residues" evidence="1">
    <location>
        <begin position="90"/>
        <end position="101"/>
    </location>
</feature>